<keyword evidence="6 9" id="KW-1133">Transmembrane helix</keyword>
<evidence type="ECO:0000256" key="3">
    <source>
        <dbReference type="ARBA" id="ARBA00022448"/>
    </source>
</evidence>
<reference evidence="10 11" key="1">
    <citation type="journal article" date="2016" name="Genome Announc.">
        <title>Draft Whole-Genome Sequence of Trichoderma gamsii T6085, a Promising Biocontrol Agent of Fusarium Head Blight on Wheat.</title>
        <authorList>
            <person name="Baroncelli R."/>
            <person name="Zapparata A."/>
            <person name="Piaggeschi G."/>
            <person name="Sarrocco S."/>
            <person name="Vannacci G."/>
        </authorList>
    </citation>
    <scope>NUCLEOTIDE SEQUENCE [LARGE SCALE GENOMIC DNA]</scope>
    <source>
        <strain evidence="10 11">T6085</strain>
    </source>
</reference>
<evidence type="ECO:0000256" key="1">
    <source>
        <dbReference type="ARBA" id="ARBA00004127"/>
    </source>
</evidence>
<comment type="similarity">
    <text evidence="2">Belongs to the V-ATPase e1/e2 subunit family.</text>
</comment>
<name>A0A2P4ZMK9_9HYPO</name>
<gene>
    <name evidence="10" type="ORF">TGAM01_v205416</name>
</gene>
<comment type="caution">
    <text evidence="10">The sequence shown here is derived from an EMBL/GenBank/DDBJ whole genome shotgun (WGS) entry which is preliminary data.</text>
</comment>
<comment type="subcellular location">
    <subcellularLocation>
        <location evidence="1">Endomembrane system</location>
        <topology evidence="1">Multi-pass membrane protein</topology>
    </subcellularLocation>
</comment>
<dbReference type="AlphaFoldDB" id="A0A2P4ZMK9"/>
<accession>A0A2P4ZMK9</accession>
<evidence type="ECO:0000256" key="5">
    <source>
        <dbReference type="ARBA" id="ARBA00022781"/>
    </source>
</evidence>
<evidence type="ECO:0000313" key="11">
    <source>
        <dbReference type="Proteomes" id="UP000054821"/>
    </source>
</evidence>
<dbReference type="Proteomes" id="UP000054821">
    <property type="component" value="Unassembled WGS sequence"/>
</dbReference>
<feature type="transmembrane region" description="Helical" evidence="9">
    <location>
        <begin position="59"/>
        <end position="78"/>
    </location>
</feature>
<feature type="non-terminal residue" evidence="10">
    <location>
        <position position="1"/>
    </location>
</feature>
<dbReference type="GeneID" id="36347582"/>
<sequence length="131" mass="14999">TDRSLEVWCVNHANGGLVEVRGYSFIIQLRHQSFFAKTNRHFWTYHHTPGQQINMAQGYSIFIGLVVIAALSAAAWFMSPKGENQVLWRSSLILAIVSCYLMWLITFLAQLHPLIAPKRSDLREEFLGHTI</sequence>
<dbReference type="EMBL" id="JPDN02000017">
    <property type="protein sequence ID" value="PON25531.1"/>
    <property type="molecule type" value="Genomic_DNA"/>
</dbReference>
<feature type="transmembrane region" description="Helical" evidence="9">
    <location>
        <begin position="90"/>
        <end position="109"/>
    </location>
</feature>
<dbReference type="InterPro" id="IPR008389">
    <property type="entry name" value="ATPase_V0-cplx_e1/e2_su"/>
</dbReference>
<proteinExistence type="inferred from homology"/>
<dbReference type="RefSeq" id="XP_024405586.1">
    <property type="nucleotide sequence ID" value="XM_024549637.1"/>
</dbReference>
<evidence type="ECO:0000256" key="7">
    <source>
        <dbReference type="ARBA" id="ARBA00023065"/>
    </source>
</evidence>
<dbReference type="GO" id="GO:0046961">
    <property type="term" value="F:proton-transporting ATPase activity, rotational mechanism"/>
    <property type="evidence" value="ECO:0007669"/>
    <property type="project" value="InterPro"/>
</dbReference>
<organism evidence="10 11">
    <name type="scientific">Trichoderma gamsii</name>
    <dbReference type="NCBI Taxonomy" id="398673"/>
    <lineage>
        <taxon>Eukaryota</taxon>
        <taxon>Fungi</taxon>
        <taxon>Dikarya</taxon>
        <taxon>Ascomycota</taxon>
        <taxon>Pezizomycotina</taxon>
        <taxon>Sordariomycetes</taxon>
        <taxon>Hypocreomycetidae</taxon>
        <taxon>Hypocreales</taxon>
        <taxon>Hypocreaceae</taxon>
        <taxon>Trichoderma</taxon>
    </lineage>
</organism>
<dbReference type="STRING" id="398673.A0A2P4ZMK9"/>
<keyword evidence="3" id="KW-0813">Transport</keyword>
<dbReference type="GO" id="GO:0012505">
    <property type="term" value="C:endomembrane system"/>
    <property type="evidence" value="ECO:0007669"/>
    <property type="project" value="UniProtKB-SubCell"/>
</dbReference>
<dbReference type="Pfam" id="PF05493">
    <property type="entry name" value="ATP_synt_H"/>
    <property type="match status" value="1"/>
</dbReference>
<keyword evidence="8 9" id="KW-0472">Membrane</keyword>
<keyword evidence="11" id="KW-1185">Reference proteome</keyword>
<evidence type="ECO:0000256" key="9">
    <source>
        <dbReference type="SAM" id="Phobius"/>
    </source>
</evidence>
<evidence type="ECO:0000256" key="4">
    <source>
        <dbReference type="ARBA" id="ARBA00022692"/>
    </source>
</evidence>
<keyword evidence="5" id="KW-0375">Hydrogen ion transport</keyword>
<evidence type="ECO:0000256" key="2">
    <source>
        <dbReference type="ARBA" id="ARBA00008328"/>
    </source>
</evidence>
<dbReference type="PANTHER" id="PTHR12263">
    <property type="entry name" value="VACUOLAR ATP SYNTHASE SUBUNIT H"/>
    <property type="match status" value="1"/>
</dbReference>
<protein>
    <submittedName>
        <fullName evidence="10">Uncharacterized protein</fullName>
    </submittedName>
</protein>
<dbReference type="PANTHER" id="PTHR12263:SF0">
    <property type="entry name" value="V-TYPE PROTON ATPASE SUBUNIT"/>
    <property type="match status" value="1"/>
</dbReference>
<dbReference type="GO" id="GO:0000220">
    <property type="term" value="C:vacuolar proton-transporting V-type ATPase, V0 domain"/>
    <property type="evidence" value="ECO:0007669"/>
    <property type="project" value="TreeGrafter"/>
</dbReference>
<keyword evidence="4 9" id="KW-0812">Transmembrane</keyword>
<keyword evidence="7" id="KW-0406">Ion transport</keyword>
<evidence type="ECO:0000256" key="6">
    <source>
        <dbReference type="ARBA" id="ARBA00022989"/>
    </source>
</evidence>
<evidence type="ECO:0000313" key="10">
    <source>
        <dbReference type="EMBL" id="PON25531.1"/>
    </source>
</evidence>
<dbReference type="GO" id="GO:0007035">
    <property type="term" value="P:vacuolar acidification"/>
    <property type="evidence" value="ECO:0007669"/>
    <property type="project" value="TreeGrafter"/>
</dbReference>
<evidence type="ECO:0000256" key="8">
    <source>
        <dbReference type="ARBA" id="ARBA00023136"/>
    </source>
</evidence>